<dbReference type="CDD" id="cd06261">
    <property type="entry name" value="TM_PBP2"/>
    <property type="match status" value="1"/>
</dbReference>
<protein>
    <recommendedName>
        <fullName evidence="3 9">Phosphate transport system permease protein PstA</fullName>
    </recommendedName>
</protein>
<keyword evidence="12" id="KW-1185">Reference proteome</keyword>
<feature type="domain" description="ABC transmembrane type-1" evidence="10">
    <location>
        <begin position="145"/>
        <end position="352"/>
    </location>
</feature>
<evidence type="ECO:0000256" key="8">
    <source>
        <dbReference type="ARBA" id="ARBA00023136"/>
    </source>
</evidence>
<keyword evidence="5 9" id="KW-1003">Cell membrane</keyword>
<dbReference type="PANTHER" id="PTHR43470">
    <property type="entry name" value="PHOSPHATE TRANSPORT SYSTEM PERMEASE PROTEIN PSTA-RELATED"/>
    <property type="match status" value="1"/>
</dbReference>
<dbReference type="PANTHER" id="PTHR43470:SF5">
    <property type="entry name" value="PHOSPHATE TRANSPORT SYSTEM PERMEASE PROTEIN PSTA"/>
    <property type="match status" value="1"/>
</dbReference>
<proteinExistence type="inferred from homology"/>
<evidence type="ECO:0000256" key="5">
    <source>
        <dbReference type="ARBA" id="ARBA00022475"/>
    </source>
</evidence>
<gene>
    <name evidence="11" type="primary">pstA</name>
    <name evidence="11" type="ORF">CAV_0948</name>
</gene>
<keyword evidence="8 9" id="KW-0472">Membrane</keyword>
<keyword evidence="6 9" id="KW-0812">Transmembrane</keyword>
<evidence type="ECO:0000256" key="3">
    <source>
        <dbReference type="ARBA" id="ARBA00016864"/>
    </source>
</evidence>
<organism evidence="11 12">
    <name type="scientific">Campylobacter avium LMG 24591</name>
    <dbReference type="NCBI Taxonomy" id="522484"/>
    <lineage>
        <taxon>Bacteria</taxon>
        <taxon>Pseudomonadati</taxon>
        <taxon>Campylobacterota</taxon>
        <taxon>Epsilonproteobacteria</taxon>
        <taxon>Campylobacterales</taxon>
        <taxon>Campylobacteraceae</taxon>
        <taxon>Campylobacter</taxon>
    </lineage>
</organism>
<dbReference type="KEGG" id="cavi:CAV_0948"/>
<evidence type="ECO:0000313" key="12">
    <source>
        <dbReference type="Proteomes" id="UP000201169"/>
    </source>
</evidence>
<name>A0A222MXG9_9BACT</name>
<accession>A0A222MXG9</accession>
<dbReference type="PROSITE" id="PS50928">
    <property type="entry name" value="ABC_TM1"/>
    <property type="match status" value="1"/>
</dbReference>
<evidence type="ECO:0000256" key="9">
    <source>
        <dbReference type="RuleBase" id="RU363043"/>
    </source>
</evidence>
<evidence type="ECO:0000256" key="6">
    <source>
        <dbReference type="ARBA" id="ARBA00022692"/>
    </source>
</evidence>
<dbReference type="InterPro" id="IPR035906">
    <property type="entry name" value="MetI-like_sf"/>
</dbReference>
<comment type="subcellular location">
    <subcellularLocation>
        <location evidence="1 9">Cell membrane</location>
        <topology evidence="1 9">Multi-pass membrane protein</topology>
    </subcellularLocation>
</comment>
<evidence type="ECO:0000256" key="1">
    <source>
        <dbReference type="ARBA" id="ARBA00004651"/>
    </source>
</evidence>
<dbReference type="OrthoDB" id="9807065at2"/>
<dbReference type="InterPro" id="IPR024573">
    <property type="entry name" value="DUF3333"/>
</dbReference>
<feature type="transmembrane region" description="Helical" evidence="9">
    <location>
        <begin position="334"/>
        <end position="355"/>
    </location>
</feature>
<feature type="transmembrane region" description="Helical" evidence="9">
    <location>
        <begin position="217"/>
        <end position="240"/>
    </location>
</feature>
<evidence type="ECO:0000256" key="4">
    <source>
        <dbReference type="ARBA" id="ARBA00022448"/>
    </source>
</evidence>
<sequence>MKIFLKQRKKSSKRFKLFCKTGLYINMVFLIIFLGSITYLAFPAFSQTYVLIKEDSNDSVKNLLSRTERRVLRTEQNLTFPRWMLANSEVDQFVKNKFNRLEEWDRYLVFRLMQENEVKRKFNISFFANGDSKVAPENSGILASVVGTLLCMIVCMVVAVPIGVATAIYLEEFAKQNLLTHTIEVCINNLAGIPSIIFGLLGLGLFINFFGMPRSSALVGGLTLAIMSLPIIIVSTKAALKSVDVSMKNAAEALGFTKWQMVKGIILPLAMPMILTGSILALAQAIGETAPLMIIGMIAFIPDVAASLSEPTTVLPALIYNWASMPERAFLERAAAGILVLLALLVVLNLSAILLRKYFQGKHSW</sequence>
<dbReference type="InterPro" id="IPR005672">
    <property type="entry name" value="Phosphate_PstA"/>
</dbReference>
<keyword evidence="7 9" id="KW-1133">Transmembrane helix</keyword>
<reference evidence="11 12" key="1">
    <citation type="submission" date="2017-07" db="EMBL/GenBank/DDBJ databases">
        <title>Analysis of two Campylobacter avium genomes and identification of a novel hippuricase gene.</title>
        <authorList>
            <person name="Miller W.G."/>
            <person name="Chapman M.H."/>
            <person name="Yee E."/>
            <person name="Revez J."/>
            <person name="Bono J.L."/>
            <person name="Rossi M."/>
        </authorList>
    </citation>
    <scope>NUCLEOTIDE SEQUENCE [LARGE SCALE GENOMIC DNA]</scope>
    <source>
        <strain evidence="11 12">LMG 24591</strain>
    </source>
</reference>
<feature type="transmembrane region" description="Helical" evidence="9">
    <location>
        <begin position="261"/>
        <end position="283"/>
    </location>
</feature>
<feature type="transmembrane region" description="Helical" evidence="9">
    <location>
        <begin position="21"/>
        <end position="42"/>
    </location>
</feature>
<dbReference type="Pfam" id="PF00528">
    <property type="entry name" value="BPD_transp_1"/>
    <property type="match status" value="1"/>
</dbReference>
<dbReference type="InterPro" id="IPR000515">
    <property type="entry name" value="MetI-like"/>
</dbReference>
<dbReference type="SUPFAM" id="SSF161098">
    <property type="entry name" value="MetI-like"/>
    <property type="match status" value="1"/>
</dbReference>
<keyword evidence="4" id="KW-0813">Transport</keyword>
<evidence type="ECO:0000256" key="2">
    <source>
        <dbReference type="ARBA" id="ARBA00007069"/>
    </source>
</evidence>
<dbReference type="RefSeq" id="WP_094325361.1">
    <property type="nucleotide sequence ID" value="NZ_CP022347.1"/>
</dbReference>
<comment type="similarity">
    <text evidence="2 9">Belongs to the binding-protein-dependent transport system permease family. CysTW subfamily.</text>
</comment>
<feature type="transmembrane region" description="Helical" evidence="9">
    <location>
        <begin position="141"/>
        <end position="170"/>
    </location>
</feature>
<dbReference type="Pfam" id="PF11812">
    <property type="entry name" value="DUF3333"/>
    <property type="match status" value="1"/>
</dbReference>
<dbReference type="GO" id="GO:0005886">
    <property type="term" value="C:plasma membrane"/>
    <property type="evidence" value="ECO:0007669"/>
    <property type="project" value="UniProtKB-SubCell"/>
</dbReference>
<dbReference type="Proteomes" id="UP000201169">
    <property type="component" value="Chromosome"/>
</dbReference>
<dbReference type="NCBIfam" id="TIGR00974">
    <property type="entry name" value="3a0107s02c"/>
    <property type="match status" value="1"/>
</dbReference>
<dbReference type="GO" id="GO:0035435">
    <property type="term" value="P:phosphate ion transmembrane transport"/>
    <property type="evidence" value="ECO:0007669"/>
    <property type="project" value="InterPro"/>
</dbReference>
<dbReference type="GO" id="GO:0005315">
    <property type="term" value="F:phosphate transmembrane transporter activity"/>
    <property type="evidence" value="ECO:0007669"/>
    <property type="project" value="InterPro"/>
</dbReference>
<evidence type="ECO:0000313" key="11">
    <source>
        <dbReference type="EMBL" id="ASQ30609.1"/>
    </source>
</evidence>
<feature type="transmembrane region" description="Helical" evidence="9">
    <location>
        <begin position="190"/>
        <end position="211"/>
    </location>
</feature>
<dbReference type="Gene3D" id="1.10.3720.10">
    <property type="entry name" value="MetI-like"/>
    <property type="match status" value="1"/>
</dbReference>
<evidence type="ECO:0000259" key="10">
    <source>
        <dbReference type="PROSITE" id="PS50928"/>
    </source>
</evidence>
<evidence type="ECO:0000256" key="7">
    <source>
        <dbReference type="ARBA" id="ARBA00022989"/>
    </source>
</evidence>
<dbReference type="EMBL" id="CP022347">
    <property type="protein sequence ID" value="ASQ30609.1"/>
    <property type="molecule type" value="Genomic_DNA"/>
</dbReference>
<dbReference type="AlphaFoldDB" id="A0A222MXG9"/>